<dbReference type="InterPro" id="IPR003953">
    <property type="entry name" value="FAD-dep_OxRdtase_2_FAD-bd"/>
</dbReference>
<dbReference type="RefSeq" id="WP_271201881.1">
    <property type="nucleotide sequence ID" value="NZ_BSFL01000003.1"/>
</dbReference>
<proteinExistence type="predicted"/>
<dbReference type="PANTHER" id="PTHR42949:SF3">
    <property type="entry name" value="ANAEROBIC GLYCEROL-3-PHOSPHATE DEHYDROGENASE SUBUNIT B"/>
    <property type="match status" value="1"/>
</dbReference>
<sequence length="571" mass="57434">MSGFHRLPATAPARFGTEIDRTEPVGGRYDGRPLVGLYGDTLASALLASGSAAFGRSALLGRPRGLFALGADDPHAWARAEADADPVPADFLGLTEGFVARAPADDASPLARLFERRSSAAAGASGRLPPLGRRLAARLARRLPLPAIDRPFDAAATPATRESCDVLVVGAGLAGLAAASAAAAAGLRVVVVEAAPRVGGAADLYDGAVDGRPPLAWARDRAAGLVDRGAEIALRAVAVAVDASGAVTVLDRGPGPRPGPLRLRLIEPRALVIAAGWRERGLLFAGNDRPGVILAGAARALLRRYAVAPGARVVIATAGDEGHRTAIDLREAGVAVEMTVDARESPDTPMVNLAKALGAPMSFASVVDGVETSSAGDRIVSVTARNRFGDGVAAAPRRLFADALVVSGGLAPRDELWGGAGDAIVVTDGPDMAEAVAGGHAAGVEAARRLGAAVDRPAPNASGAADAPDDAAARAAYRERLTPDGARTAFVDLGADVTAADVAEAAARGVGGGALARWLGLGRGRDGGRALRSLAIDETAALSASTTADLATPPARLTLGALAARAALAES</sequence>
<dbReference type="Gene3D" id="3.50.50.60">
    <property type="entry name" value="FAD/NAD(P)-binding domain"/>
    <property type="match status" value="3"/>
</dbReference>
<evidence type="ECO:0000259" key="3">
    <source>
        <dbReference type="Pfam" id="PF00890"/>
    </source>
</evidence>
<feature type="domain" description="FAD-dependent oxidoreductase 2 FAD-binding" evidence="3">
    <location>
        <begin position="165"/>
        <end position="210"/>
    </location>
</feature>
<evidence type="ECO:0000313" key="5">
    <source>
        <dbReference type="Proteomes" id="UP001143309"/>
    </source>
</evidence>
<dbReference type="EMBL" id="BSFL01000003">
    <property type="protein sequence ID" value="GLK81428.1"/>
    <property type="molecule type" value="Genomic_DNA"/>
</dbReference>
<dbReference type="InterPro" id="IPR036188">
    <property type="entry name" value="FAD/NAD-bd_sf"/>
</dbReference>
<name>A0A9W6JTS2_9HYPH</name>
<gene>
    <name evidence="4" type="ORF">GCM10008174_31690</name>
</gene>
<dbReference type="Proteomes" id="UP001143309">
    <property type="component" value="Unassembled WGS sequence"/>
</dbReference>
<evidence type="ECO:0000313" key="4">
    <source>
        <dbReference type="EMBL" id="GLK81428.1"/>
    </source>
</evidence>
<reference evidence="4" key="2">
    <citation type="submission" date="2023-01" db="EMBL/GenBank/DDBJ databases">
        <authorList>
            <person name="Sun Q."/>
            <person name="Evtushenko L."/>
        </authorList>
    </citation>
    <scope>NUCLEOTIDE SEQUENCE</scope>
    <source>
        <strain evidence="4">VKM B-2748</strain>
    </source>
</reference>
<dbReference type="AlphaFoldDB" id="A0A9W6JTS2"/>
<reference evidence="4" key="1">
    <citation type="journal article" date="2014" name="Int. J. Syst. Evol. Microbiol.">
        <title>Complete genome sequence of Corynebacterium casei LMG S-19264T (=DSM 44701T), isolated from a smear-ripened cheese.</title>
        <authorList>
            <consortium name="US DOE Joint Genome Institute (JGI-PGF)"/>
            <person name="Walter F."/>
            <person name="Albersmeier A."/>
            <person name="Kalinowski J."/>
            <person name="Ruckert C."/>
        </authorList>
    </citation>
    <scope>NUCLEOTIDE SEQUENCE</scope>
    <source>
        <strain evidence="4">VKM B-2748</strain>
    </source>
</reference>
<dbReference type="PRINTS" id="PR00469">
    <property type="entry name" value="PNDRDTASEII"/>
</dbReference>
<dbReference type="PRINTS" id="PR00368">
    <property type="entry name" value="FADPNR"/>
</dbReference>
<comment type="caution">
    <text evidence="4">The sequence shown here is derived from an EMBL/GenBank/DDBJ whole genome shotgun (WGS) entry which is preliminary data.</text>
</comment>
<dbReference type="InterPro" id="IPR051691">
    <property type="entry name" value="Metab_Enz_Cyan_OpOx_G3PDH"/>
</dbReference>
<evidence type="ECO:0000256" key="1">
    <source>
        <dbReference type="ARBA" id="ARBA00022630"/>
    </source>
</evidence>
<protein>
    <recommendedName>
        <fullName evidence="3">FAD-dependent oxidoreductase 2 FAD-binding domain-containing protein</fullName>
    </recommendedName>
</protein>
<accession>A0A9W6JTS2</accession>
<keyword evidence="5" id="KW-1185">Reference proteome</keyword>
<dbReference type="GO" id="GO:0016491">
    <property type="term" value="F:oxidoreductase activity"/>
    <property type="evidence" value="ECO:0007669"/>
    <property type="project" value="UniProtKB-KW"/>
</dbReference>
<dbReference type="InterPro" id="IPR042204">
    <property type="entry name" value="2Fe-2S-bd_N"/>
</dbReference>
<dbReference type="Pfam" id="PF00890">
    <property type="entry name" value="FAD_binding_2"/>
    <property type="match status" value="1"/>
</dbReference>
<dbReference type="Gene3D" id="3.10.20.440">
    <property type="entry name" value="2Fe-2S iron-sulphur cluster binding domain, sarcosine oxidase, alpha subunit, N-terminal domain"/>
    <property type="match status" value="1"/>
</dbReference>
<dbReference type="Pfam" id="PF13510">
    <property type="entry name" value="Fer2_4"/>
    <property type="match status" value="1"/>
</dbReference>
<dbReference type="SUPFAM" id="SSF51905">
    <property type="entry name" value="FAD/NAD(P)-binding domain"/>
    <property type="match status" value="1"/>
</dbReference>
<evidence type="ECO:0000256" key="2">
    <source>
        <dbReference type="ARBA" id="ARBA00023002"/>
    </source>
</evidence>
<keyword evidence="2" id="KW-0560">Oxidoreductase</keyword>
<dbReference type="PANTHER" id="PTHR42949">
    <property type="entry name" value="ANAEROBIC GLYCEROL-3-PHOSPHATE DEHYDROGENASE SUBUNIT B"/>
    <property type="match status" value="1"/>
</dbReference>
<organism evidence="4 5">
    <name type="scientific">Methylopila turkensis</name>
    <dbReference type="NCBI Taxonomy" id="1437816"/>
    <lineage>
        <taxon>Bacteria</taxon>
        <taxon>Pseudomonadati</taxon>
        <taxon>Pseudomonadota</taxon>
        <taxon>Alphaproteobacteria</taxon>
        <taxon>Hyphomicrobiales</taxon>
        <taxon>Methylopilaceae</taxon>
        <taxon>Methylopila</taxon>
    </lineage>
</organism>
<keyword evidence="1" id="KW-0285">Flavoprotein</keyword>